<evidence type="ECO:0000256" key="1">
    <source>
        <dbReference type="ARBA" id="ARBA00022999"/>
    </source>
</evidence>
<feature type="compositionally biased region" description="Basic residues" evidence="3">
    <location>
        <begin position="46"/>
        <end position="60"/>
    </location>
</feature>
<accession>A0ABQ9DIA5</accession>
<dbReference type="PANTHER" id="PTHR15127:SF31">
    <property type="entry name" value="SH2 DOMAIN-CONTAINING ADAPTER PROTEIN B"/>
    <property type="match status" value="1"/>
</dbReference>
<dbReference type="PANTHER" id="PTHR15127">
    <property type="entry name" value="HEAVYWEIGHT, ISOFORM A"/>
    <property type="match status" value="1"/>
</dbReference>
<dbReference type="SMART" id="SM00252">
    <property type="entry name" value="SH2"/>
    <property type="match status" value="1"/>
</dbReference>
<feature type="region of interest" description="Disordered" evidence="3">
    <location>
        <begin position="1"/>
        <end position="190"/>
    </location>
</feature>
<name>A0ABQ9DIA5_9PASS</name>
<feature type="compositionally biased region" description="Low complexity" evidence="3">
    <location>
        <begin position="259"/>
        <end position="272"/>
    </location>
</feature>
<organism evidence="5 6">
    <name type="scientific">Willisornis vidua</name>
    <name type="common">Xingu scale-backed antbird</name>
    <dbReference type="NCBI Taxonomy" id="1566151"/>
    <lineage>
        <taxon>Eukaryota</taxon>
        <taxon>Metazoa</taxon>
        <taxon>Chordata</taxon>
        <taxon>Craniata</taxon>
        <taxon>Vertebrata</taxon>
        <taxon>Euteleostomi</taxon>
        <taxon>Archelosauria</taxon>
        <taxon>Archosauria</taxon>
        <taxon>Dinosauria</taxon>
        <taxon>Saurischia</taxon>
        <taxon>Theropoda</taxon>
        <taxon>Coelurosauria</taxon>
        <taxon>Aves</taxon>
        <taxon>Neognathae</taxon>
        <taxon>Neoaves</taxon>
        <taxon>Telluraves</taxon>
        <taxon>Australaves</taxon>
        <taxon>Passeriformes</taxon>
        <taxon>Thamnophilidae</taxon>
        <taxon>Willisornis</taxon>
    </lineage>
</organism>
<dbReference type="Proteomes" id="UP001145742">
    <property type="component" value="Unassembled WGS sequence"/>
</dbReference>
<keyword evidence="6" id="KW-1185">Reference proteome</keyword>
<evidence type="ECO:0000256" key="2">
    <source>
        <dbReference type="PROSITE-ProRule" id="PRU00191"/>
    </source>
</evidence>
<dbReference type="Gene3D" id="3.30.505.10">
    <property type="entry name" value="SH2 domain"/>
    <property type="match status" value="1"/>
</dbReference>
<dbReference type="PROSITE" id="PS50001">
    <property type="entry name" value="SH2"/>
    <property type="match status" value="1"/>
</dbReference>
<dbReference type="Pfam" id="PF00078">
    <property type="entry name" value="RVT_1"/>
    <property type="match status" value="1"/>
</dbReference>
<evidence type="ECO:0000259" key="4">
    <source>
        <dbReference type="PROSITE" id="PS50001"/>
    </source>
</evidence>
<dbReference type="InterPro" id="IPR000477">
    <property type="entry name" value="RT_dom"/>
</dbReference>
<feature type="compositionally biased region" description="Basic and acidic residues" evidence="3">
    <location>
        <begin position="274"/>
        <end position="289"/>
    </location>
</feature>
<dbReference type="InterPro" id="IPR051846">
    <property type="entry name" value="SH2_domain_adapters"/>
</dbReference>
<keyword evidence="1 2" id="KW-0727">SH2 domain</keyword>
<comment type="caution">
    <text evidence="5">The sequence shown here is derived from an EMBL/GenBank/DDBJ whole genome shotgun (WGS) entry which is preliminary data.</text>
</comment>
<gene>
    <name evidence="5" type="ORF">WISP_45834</name>
</gene>
<dbReference type="InterPro" id="IPR000980">
    <property type="entry name" value="SH2"/>
</dbReference>
<evidence type="ECO:0000313" key="5">
    <source>
        <dbReference type="EMBL" id="KAJ7420912.1"/>
    </source>
</evidence>
<dbReference type="SUPFAM" id="SSF55550">
    <property type="entry name" value="SH2 domain"/>
    <property type="match status" value="1"/>
</dbReference>
<dbReference type="InterPro" id="IPR036860">
    <property type="entry name" value="SH2_dom_sf"/>
</dbReference>
<proteinExistence type="predicted"/>
<feature type="region of interest" description="Disordered" evidence="3">
    <location>
        <begin position="586"/>
        <end position="615"/>
    </location>
</feature>
<sequence>MAKWLNKYFSLGNSKTKSPPQPPRPDYREKRNGAGGAPRPEGPPHLHLHHHTSPGFARRRLRDDTSDLLRAYRAQKDRDFEDPYSGPGSSLRKLRAMCRPDYSAPEDLGEAALKASSSSSSSSCCATPPATGSPHLFRSHSERRPATPPDVKYISPKHRLIKVESGAGGGDGAGKKLHKGSKQPTTAAASAVKDKVLIADDYSDPFDAKSELNRMGKGENTGYMEPYEAQRIMAEFQQQEGMKSHQKNMQLYDTPYEPEGSGVESDSESVGSHRLRDSKLPQDDDRPADEYDQPWEWNKVTIPALTVFDSKTDCPQDHWLPELVERDREPNSTPVIQEEEVSYLLSHLDPLKSVGPDRIHPRVMREVAEELAKLLSIIYQQSWLSGKVPDDWKLVNVMPIHKKGWKEGLGNYRPVSVTSLPSRATGQIVLSVMTWCLQEGWGIRPRQHGFRRGRSCLTNLISFYDHVILLVDEGKAVGVSTWTSAKPLTPSSIAHSWKSWQPTAWTEALCWVRNWMDGWTQRLLVNGTVFTWQLLTSGVPQGSVFSPVMVNTFTDDLDEELMSTISKFADDTKLWGSVDLLEAQFNGSGKRQASPSPSNDQHRQLRAPGGGFKPIKHGSPEFSGILGERIDPTIQLEKQIWYHGAISRTDAENLLRLCKECSYLVRNSQTSKHDYSLSLKSSQGFMHMKLMKTKEKYILGQNSPPFDSVPEVIHYYTTKKLPIKGAEHLSLLYPVAVRTL</sequence>
<dbReference type="Pfam" id="PF00017">
    <property type="entry name" value="SH2"/>
    <property type="match status" value="1"/>
</dbReference>
<feature type="region of interest" description="Disordered" evidence="3">
    <location>
        <begin position="252"/>
        <end position="294"/>
    </location>
</feature>
<evidence type="ECO:0000256" key="3">
    <source>
        <dbReference type="SAM" id="MobiDB-lite"/>
    </source>
</evidence>
<feature type="compositionally biased region" description="Polar residues" evidence="3">
    <location>
        <begin position="586"/>
        <end position="599"/>
    </location>
</feature>
<feature type="domain" description="SH2" evidence="4">
    <location>
        <begin position="641"/>
        <end position="735"/>
    </location>
</feature>
<dbReference type="EMBL" id="WHWB01033265">
    <property type="protein sequence ID" value="KAJ7420912.1"/>
    <property type="molecule type" value="Genomic_DNA"/>
</dbReference>
<evidence type="ECO:0000313" key="6">
    <source>
        <dbReference type="Proteomes" id="UP001145742"/>
    </source>
</evidence>
<dbReference type="PRINTS" id="PR00401">
    <property type="entry name" value="SH2DOMAIN"/>
</dbReference>
<reference evidence="5" key="1">
    <citation type="submission" date="2019-10" db="EMBL/GenBank/DDBJ databases">
        <authorList>
            <person name="Soares A.E.R."/>
            <person name="Aleixo A."/>
            <person name="Schneider P."/>
            <person name="Miyaki C.Y."/>
            <person name="Schneider M.P."/>
            <person name="Mello C."/>
            <person name="Vasconcelos A.T.R."/>
        </authorList>
    </citation>
    <scope>NUCLEOTIDE SEQUENCE</scope>
    <source>
        <tissue evidence="5">Muscle</tissue>
    </source>
</reference>
<protein>
    <recommendedName>
        <fullName evidence="4">SH2 domain-containing protein</fullName>
    </recommendedName>
</protein>